<organism evidence="2 3">
    <name type="scientific">Candidatus Pseudobacter hemicellulosilyticus</name>
    <dbReference type="NCBI Taxonomy" id="3121375"/>
    <lineage>
        <taxon>Bacteria</taxon>
        <taxon>Pseudomonadati</taxon>
        <taxon>Bacteroidota</taxon>
        <taxon>Chitinophagia</taxon>
        <taxon>Chitinophagales</taxon>
        <taxon>Chitinophagaceae</taxon>
        <taxon>Pseudobacter</taxon>
    </lineage>
</organism>
<feature type="transmembrane region" description="Helical" evidence="1">
    <location>
        <begin position="65"/>
        <end position="85"/>
    </location>
</feature>
<proteinExistence type="predicted"/>
<dbReference type="Proteomes" id="UP001220610">
    <property type="component" value="Chromosome"/>
</dbReference>
<name>A0AAJ5WTZ0_9BACT</name>
<keyword evidence="1" id="KW-0812">Transmembrane</keyword>
<dbReference type="EMBL" id="CP119311">
    <property type="protein sequence ID" value="WEK35593.1"/>
    <property type="molecule type" value="Genomic_DNA"/>
</dbReference>
<keyword evidence="1" id="KW-0472">Membrane</keyword>
<feature type="transmembrane region" description="Helical" evidence="1">
    <location>
        <begin position="7"/>
        <end position="23"/>
    </location>
</feature>
<evidence type="ECO:0000313" key="3">
    <source>
        <dbReference type="Proteomes" id="UP001220610"/>
    </source>
</evidence>
<dbReference type="PANTHER" id="PTHR18640">
    <property type="entry name" value="SOLUTE CARRIER FAMILY 10 MEMBER 7"/>
    <property type="match status" value="1"/>
</dbReference>
<reference evidence="2" key="1">
    <citation type="submission" date="2023-03" db="EMBL/GenBank/DDBJ databases">
        <title>Andean soil-derived lignocellulolytic bacterial consortium as a source of novel taxa and putative plastic-active enzymes.</title>
        <authorList>
            <person name="Diaz-Garcia L."/>
            <person name="Chuvochina M."/>
            <person name="Feuerriegel G."/>
            <person name="Bunk B."/>
            <person name="Sproer C."/>
            <person name="Streit W.R."/>
            <person name="Rodriguez L.M."/>
            <person name="Overmann J."/>
            <person name="Jimenez D.J."/>
        </authorList>
    </citation>
    <scope>NUCLEOTIDE SEQUENCE</scope>
    <source>
        <strain evidence="2">MAG 7</strain>
    </source>
</reference>
<feature type="transmembrane region" description="Helical" evidence="1">
    <location>
        <begin position="223"/>
        <end position="245"/>
    </location>
</feature>
<dbReference type="PIRSF" id="PIRSF026166">
    <property type="entry name" value="UCP026166"/>
    <property type="match status" value="1"/>
</dbReference>
<feature type="transmembrane region" description="Helical" evidence="1">
    <location>
        <begin position="161"/>
        <end position="180"/>
    </location>
</feature>
<dbReference type="AlphaFoldDB" id="A0AAJ5WTZ0"/>
<dbReference type="GO" id="GO:0005886">
    <property type="term" value="C:plasma membrane"/>
    <property type="evidence" value="ECO:0007669"/>
    <property type="project" value="TreeGrafter"/>
</dbReference>
<feature type="transmembrane region" description="Helical" evidence="1">
    <location>
        <begin position="35"/>
        <end position="53"/>
    </location>
</feature>
<gene>
    <name evidence="2" type="ORF">P0Y53_24170</name>
</gene>
<dbReference type="Pfam" id="PF13593">
    <property type="entry name" value="SBF_like"/>
    <property type="match status" value="1"/>
</dbReference>
<dbReference type="InterPro" id="IPR016833">
    <property type="entry name" value="Put_Na-Bile_cotransptr"/>
</dbReference>
<sequence>MKIDRFVIAIVISIVLAYFFPQLGSRDSKVPLDSISSGGIMIVFLLYGMKLSLPELRSGLANWRMHVLVQFITFLVFPVLVLPFYPLVHTPQQELLWISVLFLAALPSTVSSSVVMVSMAKGNVPAAIFNASISGIIGIVITPLWMRLFLQDSGGLSDSGAIYQSLLIELVLPLTVGLLLQPFFGKWVKRNLKVLSLFDKGVILLIIYKSFVHSFEDNLFSSVGPVLFGGLVVIVLVLFYTVYALSGFFARRLGFNREDEISTRFCGTKKSLMHGTVFSKALFANSGNMGLILLPLMLFHALQILIVSVKATKMAKEVRE</sequence>
<accession>A0AAJ5WTZ0</accession>
<dbReference type="Gene3D" id="1.20.1530.20">
    <property type="match status" value="1"/>
</dbReference>
<evidence type="ECO:0000256" key="1">
    <source>
        <dbReference type="SAM" id="Phobius"/>
    </source>
</evidence>
<dbReference type="PANTHER" id="PTHR18640:SF5">
    <property type="entry name" value="SODIUM_BILE ACID COTRANSPORTER 7"/>
    <property type="match status" value="1"/>
</dbReference>
<dbReference type="InterPro" id="IPR038770">
    <property type="entry name" value="Na+/solute_symporter_sf"/>
</dbReference>
<feature type="transmembrane region" description="Helical" evidence="1">
    <location>
        <begin position="289"/>
        <end position="309"/>
    </location>
</feature>
<keyword evidence="1" id="KW-1133">Transmembrane helix</keyword>
<feature type="transmembrane region" description="Helical" evidence="1">
    <location>
        <begin position="97"/>
        <end position="120"/>
    </location>
</feature>
<protein>
    <submittedName>
        <fullName evidence="2">Bile acid:sodium symporter</fullName>
    </submittedName>
</protein>
<evidence type="ECO:0000313" key="2">
    <source>
        <dbReference type="EMBL" id="WEK35593.1"/>
    </source>
</evidence>
<feature type="transmembrane region" description="Helical" evidence="1">
    <location>
        <begin position="127"/>
        <end position="149"/>
    </location>
</feature>